<dbReference type="KEGG" id="vg:24724577"/>
<name>A0A0A0YPW2_9CAUD</name>
<organism evidence="1 2">
    <name type="scientific">Escherichia phage Pollock</name>
    <dbReference type="NCBI Taxonomy" id="1540097"/>
    <lineage>
        <taxon>Viruses</taxon>
        <taxon>Duplodnaviria</taxon>
        <taxon>Heunggongvirae</taxon>
        <taxon>Uroviricota</taxon>
        <taxon>Caudoviricetes</taxon>
        <taxon>Schitoviridae</taxon>
        <taxon>Humphriesvirinae</taxon>
        <taxon>Pollockvirus</taxon>
        <taxon>Pollockvirus pollock</taxon>
    </lineage>
</organism>
<dbReference type="GeneID" id="24724577"/>
<accession>A0A0A0YPW2</accession>
<reference evidence="1 2" key="1">
    <citation type="journal article" date="2015" name="Genome Announc.">
        <title>Complete Genome Sequence of Enterotoxigenic Escherichia coli N4-Like Podophage Pollock.</title>
        <authorList>
            <person name="Patel R.S."/>
            <person name="Lessor L.E."/>
            <person name="Hernandez A.C."/>
            <person name="Kuty Everett G.F."/>
        </authorList>
    </citation>
    <scope>NUCLEOTIDE SEQUENCE [LARGE SCALE GENOMIC DNA]</scope>
</reference>
<dbReference type="EMBL" id="KM236242">
    <property type="protein sequence ID" value="AIX12399.1"/>
    <property type="molecule type" value="Genomic_DNA"/>
</dbReference>
<gene>
    <name evidence="1" type="ORF">CPT_Pollock40</name>
</gene>
<sequence length="87" mass="10339">MSDSSNNTYRGNMMCIKFSYDFKIILPIEDGKALLELLSKAELFKEEYQKEPHIEPMDKDIDIRFLARTTYERLKLNFLRSDNNEPD</sequence>
<proteinExistence type="predicted"/>
<protein>
    <submittedName>
        <fullName evidence="1">Uncharacterized protein</fullName>
    </submittedName>
</protein>
<dbReference type="RefSeq" id="YP_009152141.1">
    <property type="nucleotide sequence ID" value="NC_027381.1"/>
</dbReference>
<dbReference type="Proteomes" id="UP000030324">
    <property type="component" value="Segment"/>
</dbReference>
<keyword evidence="2" id="KW-1185">Reference proteome</keyword>
<dbReference type="OrthoDB" id="25348at10239"/>
<evidence type="ECO:0000313" key="2">
    <source>
        <dbReference type="Proteomes" id="UP000030324"/>
    </source>
</evidence>
<evidence type="ECO:0000313" key="1">
    <source>
        <dbReference type="EMBL" id="AIX12399.1"/>
    </source>
</evidence>